<dbReference type="InParanoid" id="A0A2J6SHX7"/>
<keyword evidence="1" id="KW-1133">Transmembrane helix</keyword>
<evidence type="ECO:0000313" key="2">
    <source>
        <dbReference type="EMBL" id="PMD50372.1"/>
    </source>
</evidence>
<keyword evidence="3" id="KW-1185">Reference proteome</keyword>
<dbReference type="EMBL" id="KZ613913">
    <property type="protein sequence ID" value="PMD50372.1"/>
    <property type="molecule type" value="Genomic_DNA"/>
</dbReference>
<accession>A0A2J6SHX7</accession>
<name>A0A2J6SHX7_9HELO</name>
<gene>
    <name evidence="2" type="ORF">K444DRAFT_637747</name>
</gene>
<dbReference type="GeneID" id="36592244"/>
<dbReference type="RefSeq" id="XP_024727276.1">
    <property type="nucleotide sequence ID" value="XM_024884167.1"/>
</dbReference>
<protein>
    <submittedName>
        <fullName evidence="2">Uncharacterized protein</fullName>
    </submittedName>
</protein>
<reference evidence="2 3" key="1">
    <citation type="submission" date="2016-04" db="EMBL/GenBank/DDBJ databases">
        <title>A degradative enzymes factory behind the ericoid mycorrhizal symbiosis.</title>
        <authorList>
            <consortium name="DOE Joint Genome Institute"/>
            <person name="Martino E."/>
            <person name="Morin E."/>
            <person name="Grelet G."/>
            <person name="Kuo A."/>
            <person name="Kohler A."/>
            <person name="Daghino S."/>
            <person name="Barry K."/>
            <person name="Choi C."/>
            <person name="Cichocki N."/>
            <person name="Clum A."/>
            <person name="Copeland A."/>
            <person name="Hainaut M."/>
            <person name="Haridas S."/>
            <person name="Labutti K."/>
            <person name="Lindquist E."/>
            <person name="Lipzen A."/>
            <person name="Khouja H.-R."/>
            <person name="Murat C."/>
            <person name="Ohm R."/>
            <person name="Olson A."/>
            <person name="Spatafora J."/>
            <person name="Veneault-Fourrey C."/>
            <person name="Henrissat B."/>
            <person name="Grigoriev I."/>
            <person name="Martin F."/>
            <person name="Perotto S."/>
        </authorList>
    </citation>
    <scope>NUCLEOTIDE SEQUENCE [LARGE SCALE GENOMIC DNA]</scope>
    <source>
        <strain evidence="2 3">E</strain>
    </source>
</reference>
<dbReference type="AlphaFoldDB" id="A0A2J6SHX7"/>
<keyword evidence="1" id="KW-0812">Transmembrane</keyword>
<dbReference type="OrthoDB" id="5428890at2759"/>
<proteinExistence type="predicted"/>
<evidence type="ECO:0000256" key="1">
    <source>
        <dbReference type="SAM" id="Phobius"/>
    </source>
</evidence>
<feature type="transmembrane region" description="Helical" evidence="1">
    <location>
        <begin position="494"/>
        <end position="515"/>
    </location>
</feature>
<sequence length="533" mass="60564">MDVTQPDIELQGIGNTTDFEAQILAPVRTRFTRGNSFFSGRVQTGLSTSAASIRSHWSVQWIARWTPRQPPPAAKPSLSGERVASAARDEYIAALMGSGTGSEIVEAACQWQVGFLESQIKEAWIPLFRRVLKGVDTTGLKPSADELSITFQVLAAMVEEFRRDDRALVQIVDELYNSGVLIETAEPEDSDYERNPANQMVFTALGMISMLYSPELNPAADKFQISTRQTQSSRTSGTPERRRLITRSKTYKSYKETLDYKDENVALLLRRFGTIIPHCQRSIFGGQYSPGPGFAPLMPDVSIEVSRLNYRNLCRVVDINIEWVDCLSLHLEFDRSGKVLKLFRFPSICLMMCCCREKSTFAPIFADSMSYNNLPTSEHDGAREYYKEVLLSYRLIFGQGPGSAEDFKRRAHLWAPALAELSDPLLAIICGENWESEKAWPIYDEIQAEDTAERYSPSEDFPYLGKRLLKIQEYVNDHRPNNLRQLWHDQANKWNWWMLWAFVILGCLALLFSIIQTVLQLVQLIFTVPPPGR</sequence>
<dbReference type="Proteomes" id="UP000235371">
    <property type="component" value="Unassembled WGS sequence"/>
</dbReference>
<keyword evidence="1" id="KW-0472">Membrane</keyword>
<evidence type="ECO:0000313" key="3">
    <source>
        <dbReference type="Proteomes" id="UP000235371"/>
    </source>
</evidence>
<organism evidence="2 3">
    <name type="scientific">Hyaloscypha bicolor E</name>
    <dbReference type="NCBI Taxonomy" id="1095630"/>
    <lineage>
        <taxon>Eukaryota</taxon>
        <taxon>Fungi</taxon>
        <taxon>Dikarya</taxon>
        <taxon>Ascomycota</taxon>
        <taxon>Pezizomycotina</taxon>
        <taxon>Leotiomycetes</taxon>
        <taxon>Helotiales</taxon>
        <taxon>Hyaloscyphaceae</taxon>
        <taxon>Hyaloscypha</taxon>
        <taxon>Hyaloscypha bicolor</taxon>
    </lineage>
</organism>